<protein>
    <submittedName>
        <fullName evidence="4">Integrase catalytic domain-containing protein</fullName>
    </submittedName>
</protein>
<gene>
    <name evidence="2" type="ORF">SSLN_LOCUS1398</name>
</gene>
<sequence>MLLNSRPFLSALQLSQGIDLVAMAAEKRRVGCPGDKSVSGLQLADVALTTGTGNVLCDVLTPFNRPFVPALMRQAVFHTLHGLSHPGIRASQKLLKEQGGQSLGKVMLSAEQGAAPQKSPPGTFPSPDAPFSHVHLDVTDTSIKAFVSRWIAVFGAPSTLTTDRGARFESALFQALRNFLGCTHIRTPAYHTAANGMVERLQRHLKTALRASDAPTNWSDNILLVPQVLIVYLIIKC</sequence>
<evidence type="ECO:0000313" key="3">
    <source>
        <dbReference type="Proteomes" id="UP000275846"/>
    </source>
</evidence>
<dbReference type="GO" id="GO:0015074">
    <property type="term" value="P:DNA integration"/>
    <property type="evidence" value="ECO:0007669"/>
    <property type="project" value="InterPro"/>
</dbReference>
<name>A0A183SB00_SCHSO</name>
<dbReference type="SUPFAM" id="SSF53098">
    <property type="entry name" value="Ribonuclease H-like"/>
    <property type="match status" value="1"/>
</dbReference>
<accession>A0A183SB00</accession>
<dbReference type="Gene3D" id="3.30.420.10">
    <property type="entry name" value="Ribonuclease H-like superfamily/Ribonuclease H"/>
    <property type="match status" value="1"/>
</dbReference>
<proteinExistence type="predicted"/>
<dbReference type="InterPro" id="IPR036397">
    <property type="entry name" value="RNaseH_sf"/>
</dbReference>
<feature type="domain" description="Integrase catalytic" evidence="1">
    <location>
        <begin position="139"/>
        <end position="237"/>
    </location>
</feature>
<organism evidence="4">
    <name type="scientific">Schistocephalus solidus</name>
    <name type="common">Tapeworm</name>
    <dbReference type="NCBI Taxonomy" id="70667"/>
    <lineage>
        <taxon>Eukaryota</taxon>
        <taxon>Metazoa</taxon>
        <taxon>Spiralia</taxon>
        <taxon>Lophotrochozoa</taxon>
        <taxon>Platyhelminthes</taxon>
        <taxon>Cestoda</taxon>
        <taxon>Eucestoda</taxon>
        <taxon>Diphyllobothriidea</taxon>
        <taxon>Diphyllobothriidae</taxon>
        <taxon>Schistocephalus</taxon>
    </lineage>
</organism>
<keyword evidence="3" id="KW-1185">Reference proteome</keyword>
<reference evidence="4" key="1">
    <citation type="submission" date="2016-06" db="UniProtKB">
        <authorList>
            <consortium name="WormBaseParasite"/>
        </authorList>
    </citation>
    <scope>IDENTIFICATION</scope>
</reference>
<dbReference type="EMBL" id="UYSU01002865">
    <property type="protein sequence ID" value="VDL87658.1"/>
    <property type="molecule type" value="Genomic_DNA"/>
</dbReference>
<dbReference type="PANTHER" id="PTHR37984:SF15">
    <property type="entry name" value="INTEGRASE CATALYTIC DOMAIN-CONTAINING PROTEIN"/>
    <property type="match status" value="1"/>
</dbReference>
<dbReference type="WBParaSite" id="SSLN_0000145201-mRNA-1">
    <property type="protein sequence ID" value="SSLN_0000145201-mRNA-1"/>
    <property type="gene ID" value="SSLN_0000145201"/>
</dbReference>
<evidence type="ECO:0000259" key="1">
    <source>
        <dbReference type="PROSITE" id="PS50994"/>
    </source>
</evidence>
<dbReference type="PROSITE" id="PS50994">
    <property type="entry name" value="INTEGRASE"/>
    <property type="match status" value="1"/>
</dbReference>
<dbReference type="STRING" id="70667.A0A183SB00"/>
<reference evidence="2 3" key="2">
    <citation type="submission" date="2018-11" db="EMBL/GenBank/DDBJ databases">
        <authorList>
            <consortium name="Pathogen Informatics"/>
        </authorList>
    </citation>
    <scope>NUCLEOTIDE SEQUENCE [LARGE SCALE GENOMIC DNA]</scope>
    <source>
        <strain evidence="2 3">NST_G2</strain>
    </source>
</reference>
<dbReference type="AlphaFoldDB" id="A0A183SB00"/>
<dbReference type="GO" id="GO:0003676">
    <property type="term" value="F:nucleic acid binding"/>
    <property type="evidence" value="ECO:0007669"/>
    <property type="project" value="InterPro"/>
</dbReference>
<evidence type="ECO:0000313" key="4">
    <source>
        <dbReference type="WBParaSite" id="SSLN_0000145201-mRNA-1"/>
    </source>
</evidence>
<dbReference type="PANTHER" id="PTHR37984">
    <property type="entry name" value="PROTEIN CBG26694"/>
    <property type="match status" value="1"/>
</dbReference>
<dbReference type="Proteomes" id="UP000275846">
    <property type="component" value="Unassembled WGS sequence"/>
</dbReference>
<dbReference type="InterPro" id="IPR012337">
    <property type="entry name" value="RNaseH-like_sf"/>
</dbReference>
<dbReference type="InterPro" id="IPR001584">
    <property type="entry name" value="Integrase_cat-core"/>
</dbReference>
<dbReference type="InterPro" id="IPR050951">
    <property type="entry name" value="Retrovirus_Pol_polyprotein"/>
</dbReference>
<evidence type="ECO:0000313" key="2">
    <source>
        <dbReference type="EMBL" id="VDL87658.1"/>
    </source>
</evidence>
<dbReference type="OrthoDB" id="6231185at2759"/>